<dbReference type="Proteomes" id="UP000887576">
    <property type="component" value="Unplaced"/>
</dbReference>
<evidence type="ECO:0000313" key="1">
    <source>
        <dbReference type="Proteomes" id="UP000887576"/>
    </source>
</evidence>
<organism evidence="1 2">
    <name type="scientific">Panagrolaimus sp. JU765</name>
    <dbReference type="NCBI Taxonomy" id="591449"/>
    <lineage>
        <taxon>Eukaryota</taxon>
        <taxon>Metazoa</taxon>
        <taxon>Ecdysozoa</taxon>
        <taxon>Nematoda</taxon>
        <taxon>Chromadorea</taxon>
        <taxon>Rhabditida</taxon>
        <taxon>Tylenchina</taxon>
        <taxon>Panagrolaimomorpha</taxon>
        <taxon>Panagrolaimoidea</taxon>
        <taxon>Panagrolaimidae</taxon>
        <taxon>Panagrolaimus</taxon>
    </lineage>
</organism>
<protein>
    <submittedName>
        <fullName evidence="2">Secreted protein</fullName>
    </submittedName>
</protein>
<name>A0AC34R8L0_9BILA</name>
<sequence>MLGNFSIFLDFFSSLIFFFEINRLQNLLDIANQENHDESAHWYHIRPRRRHLNSTVFVRVKFLPWLLSSDHVAKLRLRCLPQL</sequence>
<reference evidence="2" key="1">
    <citation type="submission" date="2022-11" db="UniProtKB">
        <authorList>
            <consortium name="WormBaseParasite"/>
        </authorList>
    </citation>
    <scope>IDENTIFICATION</scope>
</reference>
<evidence type="ECO:0000313" key="2">
    <source>
        <dbReference type="WBParaSite" id="JU765_v2.g4622.t1"/>
    </source>
</evidence>
<proteinExistence type="predicted"/>
<dbReference type="WBParaSite" id="JU765_v2.g4622.t1">
    <property type="protein sequence ID" value="JU765_v2.g4622.t1"/>
    <property type="gene ID" value="JU765_v2.g4622"/>
</dbReference>
<accession>A0AC34R8L0</accession>